<reference evidence="1 2" key="1">
    <citation type="journal article" date="2018" name="Plant J.">
        <title>Genome sequences of Chlorella sorokiniana UTEX 1602 and Micractinium conductrix SAG 241.80: implications to maltose excretion by a green alga.</title>
        <authorList>
            <person name="Arriola M.B."/>
            <person name="Velmurugan N."/>
            <person name="Zhang Y."/>
            <person name="Plunkett M.H."/>
            <person name="Hondzo H."/>
            <person name="Barney B.M."/>
        </authorList>
    </citation>
    <scope>NUCLEOTIDE SEQUENCE [LARGE SCALE GENOMIC DNA]</scope>
    <source>
        <strain evidence="2">UTEX 1602</strain>
    </source>
</reference>
<organism evidence="1 2">
    <name type="scientific">Chlorella sorokiniana</name>
    <name type="common">Freshwater green alga</name>
    <dbReference type="NCBI Taxonomy" id="3076"/>
    <lineage>
        <taxon>Eukaryota</taxon>
        <taxon>Viridiplantae</taxon>
        <taxon>Chlorophyta</taxon>
        <taxon>core chlorophytes</taxon>
        <taxon>Trebouxiophyceae</taxon>
        <taxon>Chlorellales</taxon>
        <taxon>Chlorellaceae</taxon>
        <taxon>Chlorella clade</taxon>
        <taxon>Chlorella</taxon>
    </lineage>
</organism>
<evidence type="ECO:0000313" key="2">
    <source>
        <dbReference type="Proteomes" id="UP000239899"/>
    </source>
</evidence>
<dbReference type="AlphaFoldDB" id="A0A2P6TS50"/>
<sequence length="80" mass="8362">MPFPAEPVDWAAPASFYTGSDELVELADVHIKHSGLLLPVHSQVLATQAAVLRSLFRALREDAGSAGGGTRAIMEVCTGG</sequence>
<dbReference type="OrthoDB" id="10632957at2759"/>
<accession>A0A2P6TS50</accession>
<dbReference type="GO" id="GO:0051213">
    <property type="term" value="F:dioxygenase activity"/>
    <property type="evidence" value="ECO:0007669"/>
    <property type="project" value="UniProtKB-KW"/>
</dbReference>
<dbReference type="EMBL" id="LHPG02000007">
    <property type="protein sequence ID" value="PRW56893.1"/>
    <property type="molecule type" value="Genomic_DNA"/>
</dbReference>
<name>A0A2P6TS50_CHLSO</name>
<gene>
    <name evidence="1" type="ORF">C2E21_4200</name>
</gene>
<evidence type="ECO:0000313" key="1">
    <source>
        <dbReference type="EMBL" id="PRW56893.1"/>
    </source>
</evidence>
<dbReference type="Proteomes" id="UP000239899">
    <property type="component" value="Unassembled WGS sequence"/>
</dbReference>
<protein>
    <submittedName>
        <fullName evidence="1">Phytanoyl-dioxygenase</fullName>
    </submittedName>
</protein>
<comment type="caution">
    <text evidence="1">The sequence shown here is derived from an EMBL/GenBank/DDBJ whole genome shotgun (WGS) entry which is preliminary data.</text>
</comment>
<keyword evidence="2" id="KW-1185">Reference proteome</keyword>
<proteinExistence type="predicted"/>